<dbReference type="InterPro" id="IPR011600">
    <property type="entry name" value="Pept_C14_caspase"/>
</dbReference>
<dbReference type="Pfam" id="PF00656">
    <property type="entry name" value="Peptidase_C14"/>
    <property type="match status" value="1"/>
</dbReference>
<dbReference type="RefSeq" id="WP_148596219.1">
    <property type="nucleotide sequence ID" value="NZ_CP042997.1"/>
</dbReference>
<dbReference type="EMBL" id="CP042997">
    <property type="protein sequence ID" value="QEH36550.1"/>
    <property type="molecule type" value="Genomic_DNA"/>
</dbReference>
<evidence type="ECO:0000259" key="1">
    <source>
        <dbReference type="Pfam" id="PF00656"/>
    </source>
</evidence>
<dbReference type="Gene3D" id="3.40.50.1460">
    <property type="match status" value="1"/>
</dbReference>
<dbReference type="SUPFAM" id="SSF52129">
    <property type="entry name" value="Caspase-like"/>
    <property type="match status" value="1"/>
</dbReference>
<dbReference type="GO" id="GO:0004197">
    <property type="term" value="F:cysteine-type endopeptidase activity"/>
    <property type="evidence" value="ECO:0007669"/>
    <property type="project" value="InterPro"/>
</dbReference>
<dbReference type="OrthoDB" id="639945at2"/>
<evidence type="ECO:0000313" key="2">
    <source>
        <dbReference type="EMBL" id="QEH36550.1"/>
    </source>
</evidence>
<dbReference type="GO" id="GO:0006508">
    <property type="term" value="P:proteolysis"/>
    <property type="evidence" value="ECO:0007669"/>
    <property type="project" value="InterPro"/>
</dbReference>
<dbReference type="Proteomes" id="UP000324233">
    <property type="component" value="Chromosome"/>
</dbReference>
<evidence type="ECO:0000313" key="3">
    <source>
        <dbReference type="Proteomes" id="UP000324233"/>
    </source>
</evidence>
<accession>A0A5B9W9N7</accession>
<reference evidence="2 3" key="1">
    <citation type="submission" date="2019-08" db="EMBL/GenBank/DDBJ databases">
        <title>Deep-cultivation of Planctomycetes and their phenomic and genomic characterization uncovers novel biology.</title>
        <authorList>
            <person name="Wiegand S."/>
            <person name="Jogler M."/>
            <person name="Boedeker C."/>
            <person name="Pinto D."/>
            <person name="Vollmers J."/>
            <person name="Rivas-Marin E."/>
            <person name="Kohn T."/>
            <person name="Peeters S.H."/>
            <person name="Heuer A."/>
            <person name="Rast P."/>
            <person name="Oberbeckmann S."/>
            <person name="Bunk B."/>
            <person name="Jeske O."/>
            <person name="Meyerdierks A."/>
            <person name="Storesund J.E."/>
            <person name="Kallscheuer N."/>
            <person name="Luecker S."/>
            <person name="Lage O.M."/>
            <person name="Pohl T."/>
            <person name="Merkel B.J."/>
            <person name="Hornburger P."/>
            <person name="Mueller R.-W."/>
            <person name="Bruemmer F."/>
            <person name="Labrenz M."/>
            <person name="Spormann A.M."/>
            <person name="Op den Camp H."/>
            <person name="Overmann J."/>
            <person name="Amann R."/>
            <person name="Jetten M.S.M."/>
            <person name="Mascher T."/>
            <person name="Medema M.H."/>
            <person name="Devos D.P."/>
            <person name="Kaster A.-K."/>
            <person name="Ovreas L."/>
            <person name="Rohde M."/>
            <person name="Galperin M.Y."/>
            <person name="Jogler C."/>
        </authorList>
    </citation>
    <scope>NUCLEOTIDE SEQUENCE [LARGE SCALE GENOMIC DNA]</scope>
    <source>
        <strain evidence="2 3">OJF2</strain>
    </source>
</reference>
<name>A0A5B9W9N7_9BACT</name>
<dbReference type="AlphaFoldDB" id="A0A5B9W9N7"/>
<feature type="domain" description="Peptidase C14 caspase" evidence="1">
    <location>
        <begin position="3"/>
        <end position="211"/>
    </location>
</feature>
<protein>
    <submittedName>
        <fullName evidence="2">Caspase domain protein</fullName>
    </submittedName>
</protein>
<gene>
    <name evidence="2" type="ORF">OJF2_51340</name>
</gene>
<dbReference type="KEGG" id="agv:OJF2_51340"/>
<proteinExistence type="predicted"/>
<keyword evidence="3" id="KW-1185">Reference proteome</keyword>
<dbReference type="InterPro" id="IPR029030">
    <property type="entry name" value="Caspase-like_dom_sf"/>
</dbReference>
<organism evidence="2 3">
    <name type="scientific">Aquisphaera giovannonii</name>
    <dbReference type="NCBI Taxonomy" id="406548"/>
    <lineage>
        <taxon>Bacteria</taxon>
        <taxon>Pseudomonadati</taxon>
        <taxon>Planctomycetota</taxon>
        <taxon>Planctomycetia</taxon>
        <taxon>Isosphaerales</taxon>
        <taxon>Isosphaeraceae</taxon>
        <taxon>Aquisphaera</taxon>
    </lineage>
</organism>
<sequence length="248" mass="27341">MSRLAILIHSENADENSPLPGPRRDIENFTSFLLSPMGGAWDPREFATEPHPTIDRMLELIDRANTVDYTLIVFSGHGGYYGRKMSILLSYGDSMLVDDIYRRIKTKATIVIDACRSTIREDVDLRTPQMAQVLTEGTDQSENYRALFDDSIARSTQRTTVVYGCARGEDAVDTPTGGLFISNLLNAASEWASSRRGDRPQVLTGIDAVFRAEPRMKLSGFGQSPAVDPVSGFGIHPPFAVWLPAAGR</sequence>